<dbReference type="AlphaFoldDB" id="A0AAW3MNN6"/>
<dbReference type="EMBL" id="LPBJ01000104">
    <property type="protein sequence ID" value="KVP87873.1"/>
    <property type="molecule type" value="Genomic_DNA"/>
</dbReference>
<reference evidence="2 3" key="1">
    <citation type="submission" date="2015-11" db="EMBL/GenBank/DDBJ databases">
        <title>Expanding the genomic diversity of Burkholderia species for the development of highly accurate diagnostics.</title>
        <authorList>
            <person name="Sahl J."/>
            <person name="Keim P."/>
            <person name="Wagner D."/>
        </authorList>
    </citation>
    <scope>NUCLEOTIDE SEQUENCE [LARGE SCALE GENOMIC DNA]</scope>
    <source>
        <strain evidence="2 3">MSMB1808WGS</strain>
    </source>
</reference>
<dbReference type="InterPro" id="IPR009228">
    <property type="entry name" value="Capsid_scaffold_GpO"/>
</dbReference>
<dbReference type="Proteomes" id="UP000056453">
    <property type="component" value="Unassembled WGS sequence"/>
</dbReference>
<evidence type="ECO:0000313" key="2">
    <source>
        <dbReference type="EMBL" id="KVP87873.1"/>
    </source>
</evidence>
<comment type="caution">
    <text evidence="2">The sequence shown here is derived from an EMBL/GenBank/DDBJ whole genome shotgun (WGS) entry which is preliminary data.</text>
</comment>
<dbReference type="Pfam" id="PF05929">
    <property type="entry name" value="Phage_GPO"/>
    <property type="match status" value="1"/>
</dbReference>
<feature type="region of interest" description="Disordered" evidence="1">
    <location>
        <begin position="258"/>
        <end position="290"/>
    </location>
</feature>
<name>A0AAW3MNN6_9BURK</name>
<protein>
    <submittedName>
        <fullName evidence="2">Phage capsid protein</fullName>
    </submittedName>
</protein>
<accession>A0AAW3MNN6</accession>
<gene>
    <name evidence="2" type="ORF">WJ96_01535</name>
</gene>
<evidence type="ECO:0000256" key="1">
    <source>
        <dbReference type="SAM" id="MobiDB-lite"/>
    </source>
</evidence>
<keyword evidence="3" id="KW-1185">Reference proteome</keyword>
<proteinExistence type="predicted"/>
<sequence length="290" mass="30960">MGSTTGSGNHAATSKWFRVAVEGATTDGRTIERDWITQMAATYDRTMYSARVNCEHIRGYAPMSATNPFGAYGDVIALKSEEIKDGGLKGKMGLYAQIQPTQALIDMTKAAQKIYTSIEVAPSFSDTKQAYLIGLAVTDSPASLGTEILQFAAGQGDKNPFSNKKQHRDNLFTAAEETAIEFETPAPSVFSRVAELLGLVKNKGEADDKRFTDLTQAVEALATHGQQQIAVVTKLTSEVESLKVALSSEKDAHAKTATALKELTEHLSTQPNGAPRPPATGGNGATKTDC</sequence>
<evidence type="ECO:0000313" key="3">
    <source>
        <dbReference type="Proteomes" id="UP000056453"/>
    </source>
</evidence>
<organism evidence="2 3">
    <name type="scientific">Burkholderia ubonensis</name>
    <dbReference type="NCBI Taxonomy" id="101571"/>
    <lineage>
        <taxon>Bacteria</taxon>
        <taxon>Pseudomonadati</taxon>
        <taxon>Pseudomonadota</taxon>
        <taxon>Betaproteobacteria</taxon>
        <taxon>Burkholderiales</taxon>
        <taxon>Burkholderiaceae</taxon>
        <taxon>Burkholderia</taxon>
        <taxon>Burkholderia cepacia complex</taxon>
    </lineage>
</organism>